<evidence type="ECO:0000313" key="6">
    <source>
        <dbReference type="Proteomes" id="UP000321249"/>
    </source>
</evidence>
<dbReference type="PANTHER" id="PTHR12526:SF510">
    <property type="entry name" value="D-INOSITOL 3-PHOSPHATE GLYCOSYLTRANSFERASE"/>
    <property type="match status" value="1"/>
</dbReference>
<comment type="caution">
    <text evidence="5">The sequence shown here is derived from an EMBL/GenBank/DDBJ whole genome shotgun (WGS) entry which is preliminary data.</text>
</comment>
<reference evidence="5 6" key="1">
    <citation type="journal article" date="2015" name="J. Microbiol.">
        <title>Sphingosinicella ginsenosidimutans sp. nov., with ginsenoside converting activity.</title>
        <authorList>
            <person name="Kim J.K."/>
            <person name="Kang M.S."/>
            <person name="Park S.C."/>
            <person name="Kim K.M."/>
            <person name="Choi K."/>
            <person name="Yoon M.H."/>
            <person name="Im W.T."/>
        </authorList>
    </citation>
    <scope>NUCLEOTIDE SEQUENCE [LARGE SCALE GENOMIC DNA]</scope>
    <source>
        <strain evidence="5 6">BS-11</strain>
    </source>
</reference>
<organism evidence="5 6">
    <name type="scientific">Allosphingosinicella ginsenosidimutans</name>
    <dbReference type="NCBI Taxonomy" id="1176539"/>
    <lineage>
        <taxon>Bacteria</taxon>
        <taxon>Pseudomonadati</taxon>
        <taxon>Pseudomonadota</taxon>
        <taxon>Alphaproteobacteria</taxon>
        <taxon>Sphingomonadales</taxon>
        <taxon>Sphingomonadaceae</taxon>
        <taxon>Allosphingosinicella</taxon>
    </lineage>
</organism>
<accession>A0A5C6TUM2</accession>
<evidence type="ECO:0000313" key="5">
    <source>
        <dbReference type="EMBL" id="TXC63388.1"/>
    </source>
</evidence>
<dbReference type="Proteomes" id="UP000321249">
    <property type="component" value="Unassembled WGS sequence"/>
</dbReference>
<protein>
    <submittedName>
        <fullName evidence="5">Glycosyltransferase family 4 protein</fullName>
    </submittedName>
</protein>
<gene>
    <name evidence="5" type="ORF">FRZ32_06785</name>
</gene>
<dbReference type="EMBL" id="VOQQ01000001">
    <property type="protein sequence ID" value="TXC63388.1"/>
    <property type="molecule type" value="Genomic_DNA"/>
</dbReference>
<feature type="domain" description="Glycosyltransferase subfamily 4-like N-terminal" evidence="4">
    <location>
        <begin position="51"/>
        <end position="167"/>
    </location>
</feature>
<feature type="domain" description="Glycosyl transferase family 1" evidence="3">
    <location>
        <begin position="179"/>
        <end position="333"/>
    </location>
</feature>
<proteinExistence type="predicted"/>
<dbReference type="AlphaFoldDB" id="A0A5C6TUM2"/>
<dbReference type="SUPFAM" id="SSF53756">
    <property type="entry name" value="UDP-Glycosyltransferase/glycogen phosphorylase"/>
    <property type="match status" value="1"/>
</dbReference>
<dbReference type="InterPro" id="IPR001296">
    <property type="entry name" value="Glyco_trans_1"/>
</dbReference>
<dbReference type="Pfam" id="PF00534">
    <property type="entry name" value="Glycos_transf_1"/>
    <property type="match status" value="1"/>
</dbReference>
<dbReference type="Pfam" id="PF13579">
    <property type="entry name" value="Glyco_trans_4_4"/>
    <property type="match status" value="1"/>
</dbReference>
<dbReference type="PANTHER" id="PTHR12526">
    <property type="entry name" value="GLYCOSYLTRANSFERASE"/>
    <property type="match status" value="1"/>
</dbReference>
<evidence type="ECO:0000256" key="1">
    <source>
        <dbReference type="ARBA" id="ARBA00022676"/>
    </source>
</evidence>
<dbReference type="GO" id="GO:0016757">
    <property type="term" value="F:glycosyltransferase activity"/>
    <property type="evidence" value="ECO:0007669"/>
    <property type="project" value="UniProtKB-KW"/>
</dbReference>
<dbReference type="InterPro" id="IPR028098">
    <property type="entry name" value="Glyco_trans_4-like_N"/>
</dbReference>
<evidence type="ECO:0000259" key="4">
    <source>
        <dbReference type="Pfam" id="PF13579"/>
    </source>
</evidence>
<dbReference type="Gene3D" id="3.40.50.2000">
    <property type="entry name" value="Glycogen Phosphorylase B"/>
    <property type="match status" value="2"/>
</dbReference>
<evidence type="ECO:0000256" key="2">
    <source>
        <dbReference type="ARBA" id="ARBA00022679"/>
    </source>
</evidence>
<name>A0A5C6TUM2_9SPHN</name>
<keyword evidence="6" id="KW-1185">Reference proteome</keyword>
<sequence>MPKSKSVAIVLANGIAGKGGIERSTLYLCRQVAKDAADISLIVQTSRWAVLGPVKHVTVLAGFAQFLGRLALHRVAVAHINVAPRASTFRKIVFSTAARWAGAKVILHLHGGGFEPFYDRLPRFAARATRSMFRKAHTVIILGEHSRAFVTARLGVESQRIVVVENGVPEPARRADPTHEVPLIVMLGRLGPLKGVDILLDALALLKARGSRFRALIGGNGDLDTYRRAANEAGIGDLVEFPGWLGEGDVAELLARADVFVLPSLVENQPISILEAMACGLPVVASEVGSIPSQVVDGETGFLVPPGEVEPLGAALEKLCRAPDLRRDMGARGFDRWRDHFSLETASAKIIAVYRRATAG</sequence>
<dbReference type="OrthoDB" id="9807414at2"/>
<evidence type="ECO:0000259" key="3">
    <source>
        <dbReference type="Pfam" id="PF00534"/>
    </source>
</evidence>
<dbReference type="CDD" id="cd03801">
    <property type="entry name" value="GT4_PimA-like"/>
    <property type="match status" value="1"/>
</dbReference>
<keyword evidence="1" id="KW-0328">Glycosyltransferase</keyword>
<dbReference type="RefSeq" id="WP_147042798.1">
    <property type="nucleotide sequence ID" value="NZ_BAABIR010000003.1"/>
</dbReference>
<keyword evidence="2 5" id="KW-0808">Transferase</keyword>